<keyword evidence="5" id="KW-0804">Transcription</keyword>
<dbReference type="GO" id="GO:0005634">
    <property type="term" value="C:nucleus"/>
    <property type="evidence" value="ECO:0007669"/>
    <property type="project" value="UniProtKB-SubCell"/>
</dbReference>
<dbReference type="PROSITE" id="PS00036">
    <property type="entry name" value="BZIP_BASIC"/>
    <property type="match status" value="1"/>
</dbReference>
<feature type="domain" description="BZIP" evidence="9">
    <location>
        <begin position="272"/>
        <end position="335"/>
    </location>
</feature>
<keyword evidence="3" id="KW-0805">Transcription regulation</keyword>
<evidence type="ECO:0000256" key="5">
    <source>
        <dbReference type="ARBA" id="ARBA00023163"/>
    </source>
</evidence>
<keyword evidence="4" id="KW-0238">DNA-binding</keyword>
<name>A0AAN8PXU4_PATCE</name>
<evidence type="ECO:0000256" key="1">
    <source>
        <dbReference type="ARBA" id="ARBA00004123"/>
    </source>
</evidence>
<dbReference type="AlphaFoldDB" id="A0AAN8PXU4"/>
<evidence type="ECO:0000256" key="6">
    <source>
        <dbReference type="ARBA" id="ARBA00023242"/>
    </source>
</evidence>
<protein>
    <recommendedName>
        <fullName evidence="9">BZIP domain-containing protein</fullName>
    </recommendedName>
</protein>
<dbReference type="Proteomes" id="UP001347796">
    <property type="component" value="Unassembled WGS sequence"/>
</dbReference>
<evidence type="ECO:0000256" key="7">
    <source>
        <dbReference type="SAM" id="Coils"/>
    </source>
</evidence>
<feature type="region of interest" description="Disordered" evidence="8">
    <location>
        <begin position="231"/>
        <end position="250"/>
    </location>
</feature>
<dbReference type="FunFam" id="1.20.5.170:FF:000021">
    <property type="entry name" value="Cyclic AMP-dependent transcription factor ATF-4"/>
    <property type="match status" value="1"/>
</dbReference>
<keyword evidence="6" id="KW-0539">Nucleus</keyword>
<sequence length="351" mass="38491">MSVYEDFTSMMELEGWDSRPGLMTQSDDQASNLYSMNMIDVKPQNENGISDVFNDILASPVSDGDPFSQDWMEQTSLTQMLEELTGMAMDSSVPASVPSDTENVSPVLHNMDEVDVPVFTDLGLDGFELLEQLVVKAAELDTGFQGSSMSSLSEAATPQVLPIISLDDSGISSLDSSLCEGNASTVDLSDMEDVMHSPLSASDVDSLLSSPPTSPSSTFCQSELFKLMTQPTPGDLSLSKSTSVKSSASTQSAIRKSKVKSVSKDGLEIEFLNKKEKKKLQNKNAAIRYRQKKKIESDEIKKEEDELELKNKTLSDKVEELQREIIYMKNLMSEVYKARDGGVVKITKVSI</sequence>
<comment type="caution">
    <text evidence="10">The sequence shown here is derived from an EMBL/GenBank/DDBJ whole genome shotgun (WGS) entry which is preliminary data.</text>
</comment>
<evidence type="ECO:0000256" key="3">
    <source>
        <dbReference type="ARBA" id="ARBA00023015"/>
    </source>
</evidence>
<dbReference type="PANTHER" id="PTHR13044:SF14">
    <property type="entry name" value="CRYPTOCEPHAL, ISOFORM A"/>
    <property type="match status" value="1"/>
</dbReference>
<dbReference type="InterPro" id="IPR046347">
    <property type="entry name" value="bZIP_sf"/>
</dbReference>
<dbReference type="CDD" id="cd14692">
    <property type="entry name" value="bZIP_ATF4"/>
    <property type="match status" value="1"/>
</dbReference>
<evidence type="ECO:0000256" key="8">
    <source>
        <dbReference type="SAM" id="MobiDB-lite"/>
    </source>
</evidence>
<dbReference type="SUPFAM" id="SSF57959">
    <property type="entry name" value="Leucine zipper domain"/>
    <property type="match status" value="1"/>
</dbReference>
<reference evidence="10 11" key="1">
    <citation type="submission" date="2024-01" db="EMBL/GenBank/DDBJ databases">
        <title>The genome of the rayed Mediterranean limpet Patella caerulea (Linnaeus, 1758).</title>
        <authorList>
            <person name="Anh-Thu Weber A."/>
            <person name="Halstead-Nussloch G."/>
        </authorList>
    </citation>
    <scope>NUCLEOTIDE SEQUENCE [LARGE SCALE GENOMIC DNA]</scope>
    <source>
        <strain evidence="10">AATW-2023a</strain>
        <tissue evidence="10">Whole specimen</tissue>
    </source>
</reference>
<dbReference type="PROSITE" id="PS50217">
    <property type="entry name" value="BZIP"/>
    <property type="match status" value="1"/>
</dbReference>
<accession>A0AAN8PXU4</accession>
<organism evidence="10 11">
    <name type="scientific">Patella caerulea</name>
    <name type="common">Rayed Mediterranean limpet</name>
    <dbReference type="NCBI Taxonomy" id="87958"/>
    <lineage>
        <taxon>Eukaryota</taxon>
        <taxon>Metazoa</taxon>
        <taxon>Spiralia</taxon>
        <taxon>Lophotrochozoa</taxon>
        <taxon>Mollusca</taxon>
        <taxon>Gastropoda</taxon>
        <taxon>Patellogastropoda</taxon>
        <taxon>Patelloidea</taxon>
        <taxon>Patellidae</taxon>
        <taxon>Patella</taxon>
    </lineage>
</organism>
<evidence type="ECO:0000256" key="2">
    <source>
        <dbReference type="ARBA" id="ARBA00007163"/>
    </source>
</evidence>
<evidence type="ECO:0000313" key="10">
    <source>
        <dbReference type="EMBL" id="KAK6187843.1"/>
    </source>
</evidence>
<keyword evidence="7" id="KW-0175">Coiled coil</keyword>
<comment type="similarity">
    <text evidence="2">Belongs to the bZIP family.</text>
</comment>
<dbReference type="EMBL" id="JAZGQO010000004">
    <property type="protein sequence ID" value="KAK6187843.1"/>
    <property type="molecule type" value="Genomic_DNA"/>
</dbReference>
<gene>
    <name evidence="10" type="ORF">SNE40_005780</name>
</gene>
<evidence type="ECO:0000313" key="11">
    <source>
        <dbReference type="Proteomes" id="UP001347796"/>
    </source>
</evidence>
<dbReference type="Gene3D" id="1.20.5.170">
    <property type="match status" value="1"/>
</dbReference>
<dbReference type="PANTHER" id="PTHR13044">
    <property type="entry name" value="ACTIVATING TRANSCRIPTION FACTOR ATF 4/5"/>
    <property type="match status" value="1"/>
</dbReference>
<dbReference type="GO" id="GO:0000977">
    <property type="term" value="F:RNA polymerase II transcription regulatory region sequence-specific DNA binding"/>
    <property type="evidence" value="ECO:0007669"/>
    <property type="project" value="TreeGrafter"/>
</dbReference>
<feature type="coiled-coil region" evidence="7">
    <location>
        <begin position="286"/>
        <end position="331"/>
    </location>
</feature>
<dbReference type="Pfam" id="PF00170">
    <property type="entry name" value="bZIP_1"/>
    <property type="match status" value="1"/>
</dbReference>
<proteinExistence type="inferred from homology"/>
<comment type="subcellular location">
    <subcellularLocation>
        <location evidence="1">Nucleus</location>
    </subcellularLocation>
</comment>
<dbReference type="InterPro" id="IPR004827">
    <property type="entry name" value="bZIP"/>
</dbReference>
<keyword evidence="11" id="KW-1185">Reference proteome</keyword>
<dbReference type="SMART" id="SM00338">
    <property type="entry name" value="BRLZ"/>
    <property type="match status" value="1"/>
</dbReference>
<feature type="compositionally biased region" description="Low complexity" evidence="8">
    <location>
        <begin position="236"/>
        <end position="250"/>
    </location>
</feature>
<dbReference type="GO" id="GO:0001228">
    <property type="term" value="F:DNA-binding transcription activator activity, RNA polymerase II-specific"/>
    <property type="evidence" value="ECO:0007669"/>
    <property type="project" value="TreeGrafter"/>
</dbReference>
<evidence type="ECO:0000259" key="9">
    <source>
        <dbReference type="PROSITE" id="PS50217"/>
    </source>
</evidence>
<evidence type="ECO:0000256" key="4">
    <source>
        <dbReference type="ARBA" id="ARBA00023125"/>
    </source>
</evidence>